<dbReference type="KEGG" id="tsin:OXH18_21495"/>
<sequence length="357" mass="40507">MVSGSSSQFPLHQVLLDWIAGQSIADRAFLAAQLLHDADRAAAFGITSANVVSHLEQQLHWLRSSYAAIDRFCRTTLGWTGCSIEWLWNVGLPIAMRLSHWRQLQEPCLIVGILGGQGTGKTTLSRILTEILAVMGLCVGRLSIDDLYKTYAERQQLQQADPRLRWRGPPGTHDVELGLSVLQQLRSVSPHQPVAIPRFDKSLWSGAGDRTDPEIVTKADIVLFEGWFVGVRPIDPAAFDSAPPPIVTETDRAFARDINDRLRDYLPLWQQLDRLVVLCPTDYRFSQQWRRQAEHQMIAAGRTGMTDAEIDEFVEYFWRSLHPELFIPPLLRDPRTDLVIELSIDHQPLRIYHPISH</sequence>
<dbReference type="Proteomes" id="UP001163152">
    <property type="component" value="Chromosome"/>
</dbReference>
<dbReference type="SUPFAM" id="SSF52540">
    <property type="entry name" value="P-loop containing nucleoside triphosphate hydrolases"/>
    <property type="match status" value="1"/>
</dbReference>
<dbReference type="PANTHER" id="PTHR10285">
    <property type="entry name" value="URIDINE KINASE"/>
    <property type="match status" value="1"/>
</dbReference>
<name>A0A9E8ZBD2_9CYAN</name>
<organism evidence="1 2">
    <name type="scientific">Thermocoleostomius sinensis A174</name>
    <dbReference type="NCBI Taxonomy" id="2016057"/>
    <lineage>
        <taxon>Bacteria</taxon>
        <taxon>Bacillati</taxon>
        <taxon>Cyanobacteriota</taxon>
        <taxon>Cyanophyceae</taxon>
        <taxon>Oculatellales</taxon>
        <taxon>Oculatellaceae</taxon>
        <taxon>Thermocoleostomius</taxon>
    </lineage>
</organism>
<dbReference type="Gene3D" id="3.40.50.300">
    <property type="entry name" value="P-loop containing nucleotide triphosphate hydrolases"/>
    <property type="match status" value="1"/>
</dbReference>
<keyword evidence="1" id="KW-0808">Transferase</keyword>
<evidence type="ECO:0000313" key="2">
    <source>
        <dbReference type="Proteomes" id="UP001163152"/>
    </source>
</evidence>
<dbReference type="EMBL" id="CP113797">
    <property type="protein sequence ID" value="WAL59721.1"/>
    <property type="molecule type" value="Genomic_DNA"/>
</dbReference>
<reference evidence="1" key="1">
    <citation type="submission" date="2022-12" db="EMBL/GenBank/DDBJ databases">
        <title>Polyphasic identification of a Novel Hot-Spring Cyanobacterium Ocullathermofonsia sinensis gen nov. sp. nov. and Genomic Insights on its Adaptations to the Thermal Habitat.</title>
        <authorList>
            <person name="Daroch M."/>
            <person name="Tang J."/>
            <person name="Jiang Y."/>
        </authorList>
    </citation>
    <scope>NUCLEOTIDE SEQUENCE</scope>
    <source>
        <strain evidence="1">PKUAC-SCTA174</strain>
    </source>
</reference>
<protein>
    <submittedName>
        <fullName evidence="1">Glycerate kinase</fullName>
    </submittedName>
</protein>
<dbReference type="RefSeq" id="WP_268609515.1">
    <property type="nucleotide sequence ID" value="NZ_CP113797.1"/>
</dbReference>
<evidence type="ECO:0000313" key="1">
    <source>
        <dbReference type="EMBL" id="WAL59721.1"/>
    </source>
</evidence>
<gene>
    <name evidence="1" type="ORF">OXH18_21495</name>
</gene>
<dbReference type="InterPro" id="IPR027417">
    <property type="entry name" value="P-loop_NTPase"/>
</dbReference>
<accession>A0A9E8ZBD2</accession>
<dbReference type="GO" id="GO:0016301">
    <property type="term" value="F:kinase activity"/>
    <property type="evidence" value="ECO:0007669"/>
    <property type="project" value="UniProtKB-KW"/>
</dbReference>
<proteinExistence type="predicted"/>
<keyword evidence="2" id="KW-1185">Reference proteome</keyword>
<dbReference type="AlphaFoldDB" id="A0A9E8ZBD2"/>
<keyword evidence="1" id="KW-0418">Kinase</keyword>